<gene>
    <name evidence="9" type="primary">Scn11a</name>
    <name evidence="9" type="ORF">SNAT2548_LOCUS28351</name>
</gene>
<keyword evidence="5 6" id="KW-0472">Membrane</keyword>
<comment type="caution">
    <text evidence="9">The sequence shown here is derived from an EMBL/GenBank/DDBJ whole genome shotgun (WGS) entry which is preliminary data.</text>
</comment>
<feature type="domain" description="EF-hand" evidence="7">
    <location>
        <begin position="321"/>
        <end position="356"/>
    </location>
</feature>
<evidence type="ECO:0000256" key="4">
    <source>
        <dbReference type="ARBA" id="ARBA00022989"/>
    </source>
</evidence>
<feature type="domain" description="Major facilitator superfamily (MFS) profile" evidence="8">
    <location>
        <begin position="1229"/>
        <end position="1476"/>
    </location>
</feature>
<dbReference type="PANTHER" id="PTHR10037:SF62">
    <property type="entry name" value="SODIUM CHANNEL PROTEIN 60E"/>
    <property type="match status" value="1"/>
</dbReference>
<proteinExistence type="predicted"/>
<evidence type="ECO:0000259" key="7">
    <source>
        <dbReference type="PROSITE" id="PS50222"/>
    </source>
</evidence>
<comment type="subcellular location">
    <subcellularLocation>
        <location evidence="1">Membrane</location>
        <topology evidence="1">Multi-pass membrane protein</topology>
    </subcellularLocation>
</comment>
<keyword evidence="4 6" id="KW-1133">Transmembrane helix</keyword>
<feature type="transmembrane region" description="Helical" evidence="6">
    <location>
        <begin position="1044"/>
        <end position="1066"/>
    </location>
</feature>
<dbReference type="PROSITE" id="PS50222">
    <property type="entry name" value="EF_HAND_2"/>
    <property type="match status" value="2"/>
</dbReference>
<organism evidence="9 10">
    <name type="scientific">Symbiodinium natans</name>
    <dbReference type="NCBI Taxonomy" id="878477"/>
    <lineage>
        <taxon>Eukaryota</taxon>
        <taxon>Sar</taxon>
        <taxon>Alveolata</taxon>
        <taxon>Dinophyceae</taxon>
        <taxon>Suessiales</taxon>
        <taxon>Symbiodiniaceae</taxon>
        <taxon>Symbiodinium</taxon>
    </lineage>
</organism>
<name>A0A812SWA6_9DINO</name>
<feature type="transmembrane region" description="Helical" evidence="6">
    <location>
        <begin position="962"/>
        <end position="985"/>
    </location>
</feature>
<dbReference type="Gene3D" id="1.20.120.350">
    <property type="entry name" value="Voltage-gated potassium channels. Chain C"/>
    <property type="match status" value="2"/>
</dbReference>
<dbReference type="InterPro" id="IPR002048">
    <property type="entry name" value="EF_hand_dom"/>
</dbReference>
<dbReference type="SUPFAM" id="SSF103473">
    <property type="entry name" value="MFS general substrate transporter"/>
    <property type="match status" value="1"/>
</dbReference>
<keyword evidence="3" id="KW-0106">Calcium</keyword>
<dbReference type="InterPro" id="IPR043203">
    <property type="entry name" value="VGCC_Ca_Na"/>
</dbReference>
<feature type="transmembrane region" description="Helical" evidence="6">
    <location>
        <begin position="84"/>
        <end position="106"/>
    </location>
</feature>
<dbReference type="Proteomes" id="UP000604046">
    <property type="component" value="Unassembled WGS sequence"/>
</dbReference>
<dbReference type="PROSITE" id="PS00018">
    <property type="entry name" value="EF_HAND_1"/>
    <property type="match status" value="1"/>
</dbReference>
<keyword evidence="2 6" id="KW-0812">Transmembrane</keyword>
<evidence type="ECO:0000256" key="6">
    <source>
        <dbReference type="SAM" id="Phobius"/>
    </source>
</evidence>
<dbReference type="InterPro" id="IPR027359">
    <property type="entry name" value="Volt_channel_dom_sf"/>
</dbReference>
<dbReference type="EMBL" id="CAJNDS010002513">
    <property type="protein sequence ID" value="CAE7506183.1"/>
    <property type="molecule type" value="Genomic_DNA"/>
</dbReference>
<dbReference type="InterPro" id="IPR005821">
    <property type="entry name" value="Ion_trans_dom"/>
</dbReference>
<dbReference type="Gene3D" id="1.10.238.10">
    <property type="entry name" value="EF-hand"/>
    <property type="match status" value="1"/>
</dbReference>
<dbReference type="GO" id="GO:0005248">
    <property type="term" value="F:voltage-gated sodium channel activity"/>
    <property type="evidence" value="ECO:0007669"/>
    <property type="project" value="TreeGrafter"/>
</dbReference>
<dbReference type="GO" id="GO:0001518">
    <property type="term" value="C:voltage-gated sodium channel complex"/>
    <property type="evidence" value="ECO:0007669"/>
    <property type="project" value="TreeGrafter"/>
</dbReference>
<dbReference type="InterPro" id="IPR018247">
    <property type="entry name" value="EF_Hand_1_Ca_BS"/>
</dbReference>
<dbReference type="PROSITE" id="PS50850">
    <property type="entry name" value="MFS"/>
    <property type="match status" value="1"/>
</dbReference>
<feature type="transmembrane region" description="Helical" evidence="6">
    <location>
        <begin position="53"/>
        <end position="72"/>
    </location>
</feature>
<feature type="transmembrane region" description="Helical" evidence="6">
    <location>
        <begin position="196"/>
        <end position="215"/>
    </location>
</feature>
<evidence type="ECO:0000313" key="10">
    <source>
        <dbReference type="Proteomes" id="UP000604046"/>
    </source>
</evidence>
<dbReference type="PANTHER" id="PTHR10037">
    <property type="entry name" value="VOLTAGE-GATED CATION CHANNEL CALCIUM AND SODIUM"/>
    <property type="match status" value="1"/>
</dbReference>
<feature type="transmembrane region" description="Helical" evidence="6">
    <location>
        <begin position="1265"/>
        <end position="1283"/>
    </location>
</feature>
<evidence type="ECO:0000256" key="3">
    <source>
        <dbReference type="ARBA" id="ARBA00022837"/>
    </source>
</evidence>
<keyword evidence="10" id="KW-1185">Reference proteome</keyword>
<dbReference type="Gene3D" id="1.20.1250.20">
    <property type="entry name" value="MFS general substrate transporter like domains"/>
    <property type="match status" value="1"/>
</dbReference>
<feature type="transmembrane region" description="Helical" evidence="6">
    <location>
        <begin position="858"/>
        <end position="881"/>
    </location>
</feature>
<evidence type="ECO:0000313" key="9">
    <source>
        <dbReference type="EMBL" id="CAE7506183.1"/>
    </source>
</evidence>
<feature type="transmembrane region" description="Helical" evidence="6">
    <location>
        <begin position="272"/>
        <end position="292"/>
    </location>
</feature>
<dbReference type="InterPro" id="IPR020846">
    <property type="entry name" value="MFS_dom"/>
</dbReference>
<dbReference type="OrthoDB" id="422507at2759"/>
<sequence>MARQTDRRIAQAFHKLGGWSFYGRGPRPAERLYTWAGFQACTQAVMSSQKATMFWAFVILTNSVYLGVHLEWSVDHPGFTGNDTFYALHLVYAFLFTLEVALRIVAWGCWALVFGKDWYWNWLDLFVVISSWVEFVIDLTSLSDQEPVSRGNSNFRLMRFVRLGRLVRVVRIVRVVRLFRALRTLVASLAGTLKSLFWSFLLLGLIIYIFAILFTDVVLDYMIEFGVPQSESDPMQYHFGDLYSSSTTLFRSISNGLSWHVAADALHPAGEFWVQAFNFFVAFCSFAVLNVMTGVFCNSAIKAAENDHDLAVQSLVQMRKELKEQVTQLFSSIDERGMGQLTISEFERHFDNDAVKELGLQAFFEILKIGAVDAWTLFSSLDKDVQHGSAGTACMQLHGPARSADLFAMRQQSVACLRIMPVLDVWDWKLVAADRRGPDSLHDQRKCPVALSAGVKAKYGKQLRKMEEAQKRQSQQLAQQLGQMWLFLIQTDRQCDDASAGYVSDMAVRGWREMARDGRDGALAAVRFFALYGYVPINGVCLKKSSRLKPYAASAPIAQHGHEVSSHATQSFENVRQAVNGELAKSCTHFGLHSGNILRLGSRQGMTGISEDSLIRPLHVIGSPMDGSSASGAPVPFGHWVMEGEVDMPKVVDEVLHKHSMQAERAGLKARGTVVAVALLQQVCEHMDRVLDTWLEKFESMLQRSHFESGASLDPDSLLGPERLISGSFARGESNQAESVESVNQTNSSQVGIRPSYIREDSPSSYELAKRTGDAVTQAFSKVGSASKEKFSRKRIGPAVRMGRTCQEWAARIVNSQVAGIFFAMVVLSNSVYLGIHLSWSSQHPEETSNSVFLTMHVAYSVLFTLEAVLHLIAVGPAAYICGNSWSWNWLDIFVVTSSWIELAVDIVSPDHETMGANSNLRIMRLLRLGRLVRVVRVVRVVKLFRALRTLVYSLLGTLKSLFWSFLLLILIIYIFGILFTDVVLNHLWEEGRTAATEDVQQYFGTLYASIITLFRSISNGFTWDKAADSLEPIGWFWVQTFHFYVAFCSFALLNVMTGVFCNSAIKAAERDHDMVLQSVMQTRRDYQDVVSNLFKKIDERGLGHLTITEFERHFDDEAVQALFEYLQIGAMDAWTLFVSLDKDGDHTINVEEFTERCIQLHGPARSADLFAVRQSCAAGLQGVWKVRLSFNEGSTAVTASMMIAWSKVMVAEVLEHVYRVPTARQWKVLALLQAAGYFGNFDRTIFGVAVPQIQRDFALSDAQISYAASFLGLSAILAAAISCLSDRYGRAQVLMWTLAPYTLATALTALSRSIVTFVALQLLAAAFITAETWESEHRLGPFSCAHVAFRQLFAEMFLPGDAIRLPGLGSRLAEHRVSLRFRQLSKTLVHLLLVEVDGHVKSAESFSAPHTSEATGLALLLFGVSDGAWRLMYALSILPLIGIGFMRRHLPESRPPAQTLMCWSVSPAGKSAKRC</sequence>
<dbReference type="SUPFAM" id="SSF47473">
    <property type="entry name" value="EF-hand"/>
    <property type="match status" value="1"/>
</dbReference>
<evidence type="ECO:0000256" key="1">
    <source>
        <dbReference type="ARBA" id="ARBA00004141"/>
    </source>
</evidence>
<feature type="domain" description="EF-hand" evidence="7">
    <location>
        <begin position="1129"/>
        <end position="1164"/>
    </location>
</feature>
<accession>A0A812SWA6</accession>
<dbReference type="SUPFAM" id="SSF81324">
    <property type="entry name" value="Voltage-gated potassium channels"/>
    <property type="match status" value="2"/>
</dbReference>
<evidence type="ECO:0000256" key="2">
    <source>
        <dbReference type="ARBA" id="ARBA00022692"/>
    </source>
</evidence>
<feature type="transmembrane region" description="Helical" evidence="6">
    <location>
        <begin position="818"/>
        <end position="838"/>
    </location>
</feature>
<evidence type="ECO:0000259" key="8">
    <source>
        <dbReference type="PROSITE" id="PS50850"/>
    </source>
</evidence>
<protein>
    <submittedName>
        <fullName evidence="9">Scn11a protein</fullName>
    </submittedName>
</protein>
<dbReference type="InterPro" id="IPR036259">
    <property type="entry name" value="MFS_trans_sf"/>
</dbReference>
<dbReference type="InterPro" id="IPR011992">
    <property type="entry name" value="EF-hand-dom_pair"/>
</dbReference>
<dbReference type="GO" id="GO:0005509">
    <property type="term" value="F:calcium ion binding"/>
    <property type="evidence" value="ECO:0007669"/>
    <property type="project" value="InterPro"/>
</dbReference>
<dbReference type="Gene3D" id="1.10.287.70">
    <property type="match status" value="2"/>
</dbReference>
<dbReference type="Pfam" id="PF00520">
    <property type="entry name" value="Ion_trans"/>
    <property type="match status" value="2"/>
</dbReference>
<evidence type="ECO:0000256" key="5">
    <source>
        <dbReference type="ARBA" id="ARBA00023136"/>
    </source>
</evidence>
<reference evidence="9" key="1">
    <citation type="submission" date="2021-02" db="EMBL/GenBank/DDBJ databases">
        <authorList>
            <person name="Dougan E. K."/>
            <person name="Rhodes N."/>
            <person name="Thang M."/>
            <person name="Chan C."/>
        </authorList>
    </citation>
    <scope>NUCLEOTIDE SEQUENCE</scope>
</reference>